<comment type="caution">
    <text evidence="3">The sequence shown here is derived from an EMBL/GenBank/DDBJ whole genome shotgun (WGS) entry which is preliminary data.</text>
</comment>
<keyword evidence="1" id="KW-0378">Hydrolase</keyword>
<name>A0ABT8YYL1_9SPIR</name>
<dbReference type="Proteomes" id="UP001175147">
    <property type="component" value="Unassembled WGS sequence"/>
</dbReference>
<protein>
    <submittedName>
        <fullName evidence="3">M20 family metallopeptidase</fullName>
    </submittedName>
</protein>
<dbReference type="PANTHER" id="PTHR11014:SF63">
    <property type="entry name" value="METALLOPEPTIDASE, PUTATIVE (AFU_ORTHOLOGUE AFUA_6G09600)-RELATED"/>
    <property type="match status" value="1"/>
</dbReference>
<dbReference type="EMBL" id="JAUPBM010000053">
    <property type="protein sequence ID" value="MDO7020239.1"/>
    <property type="molecule type" value="Genomic_DNA"/>
</dbReference>
<dbReference type="CDD" id="cd03886">
    <property type="entry name" value="M20_Acy1"/>
    <property type="match status" value="1"/>
</dbReference>
<dbReference type="InterPro" id="IPR002933">
    <property type="entry name" value="Peptidase_M20"/>
</dbReference>
<accession>A0ABT8YYL1</accession>
<dbReference type="SUPFAM" id="SSF55031">
    <property type="entry name" value="Bacterial exopeptidase dimerisation domain"/>
    <property type="match status" value="1"/>
</dbReference>
<evidence type="ECO:0000313" key="4">
    <source>
        <dbReference type="Proteomes" id="UP001175147"/>
    </source>
</evidence>
<proteinExistence type="predicted"/>
<dbReference type="Gene3D" id="3.40.630.10">
    <property type="entry name" value="Zn peptidases"/>
    <property type="match status" value="1"/>
</dbReference>
<keyword evidence="4" id="KW-1185">Reference proteome</keyword>
<dbReference type="NCBIfam" id="TIGR01891">
    <property type="entry name" value="amidohydrolases"/>
    <property type="match status" value="1"/>
</dbReference>
<feature type="domain" description="Peptidase M20 dimerisation" evidence="2">
    <location>
        <begin position="188"/>
        <end position="277"/>
    </location>
</feature>
<sequence length="389" mass="43596">MLKYDSKEILDYIIKCRRQLHIIPEIGNYLPKTKEFVINELNKFKNIKYTENKKDSGIIAYITGENNTKTVALRADMDALPIKEETNFEYKSCNGNMHACGHDAHTAILLGACKILNDNIDKIKGNIKFLFQTGEETGSGAKIMIEENALKDVEAIFGVHVGSFAPEAPNGVFVIQEGPILASTDKIVIKIKGKGTHGAYPHAGSDPIVMAAEIINALQTIITREIEASETVILSLCKINGGSAFNIIPDSVEIEGTIRTFSNDVREFFIKRIEEKSKLIAQSMRGEAEINIIEYSCVTYNDREITESIKNEALKIFSKDAVWNKYYKPSLAGEDFSYYTKEIKGCFALFSTVTDKKIPNHNSKFEIEESKLNMPSELMANWAYNFLNS</sequence>
<evidence type="ECO:0000256" key="1">
    <source>
        <dbReference type="ARBA" id="ARBA00022801"/>
    </source>
</evidence>
<dbReference type="Pfam" id="PF07687">
    <property type="entry name" value="M20_dimer"/>
    <property type="match status" value="1"/>
</dbReference>
<dbReference type="InterPro" id="IPR036264">
    <property type="entry name" value="Bact_exopeptidase_dim_dom"/>
</dbReference>
<evidence type="ECO:0000313" key="3">
    <source>
        <dbReference type="EMBL" id="MDO7020239.1"/>
    </source>
</evidence>
<gene>
    <name evidence="3" type="ORF">Q5M86_05575</name>
</gene>
<dbReference type="Gene3D" id="3.30.70.360">
    <property type="match status" value="1"/>
</dbReference>
<dbReference type="SUPFAM" id="SSF53187">
    <property type="entry name" value="Zn-dependent exopeptidases"/>
    <property type="match status" value="1"/>
</dbReference>
<organism evidence="3 4">
    <name type="scientific">Brachyspira innocens</name>
    <dbReference type="NCBI Taxonomy" id="13264"/>
    <lineage>
        <taxon>Bacteria</taxon>
        <taxon>Pseudomonadati</taxon>
        <taxon>Spirochaetota</taxon>
        <taxon>Spirochaetia</taxon>
        <taxon>Brachyspirales</taxon>
        <taxon>Brachyspiraceae</taxon>
        <taxon>Brachyspira</taxon>
    </lineage>
</organism>
<dbReference type="RefSeq" id="WP_304384063.1">
    <property type="nucleotide sequence ID" value="NZ_JAUPBL010000001.1"/>
</dbReference>
<evidence type="ECO:0000259" key="2">
    <source>
        <dbReference type="Pfam" id="PF07687"/>
    </source>
</evidence>
<dbReference type="InterPro" id="IPR017439">
    <property type="entry name" value="Amidohydrolase"/>
</dbReference>
<dbReference type="PIRSF" id="PIRSF005962">
    <property type="entry name" value="Pept_M20D_amidohydro"/>
    <property type="match status" value="1"/>
</dbReference>
<dbReference type="PANTHER" id="PTHR11014">
    <property type="entry name" value="PEPTIDASE M20 FAMILY MEMBER"/>
    <property type="match status" value="1"/>
</dbReference>
<reference evidence="3" key="1">
    <citation type="submission" date="2023-07" db="EMBL/GenBank/DDBJ databases">
        <title>Mucosal microbiota of week-old chicken and adult hens.</title>
        <authorList>
            <person name="Volf J."/>
            <person name="Karasova D."/>
            <person name="Crhanova M."/>
            <person name="Faldynova M."/>
            <person name="Prikrylova H."/>
            <person name="Zeman M."/>
            <person name="Babak V."/>
            <person name="Rajova J."/>
            <person name="Rychlik I."/>
        </authorList>
    </citation>
    <scope>NUCLEOTIDE SEQUENCE</scope>
    <source>
        <strain evidence="3">ET902</strain>
    </source>
</reference>
<dbReference type="Pfam" id="PF01546">
    <property type="entry name" value="Peptidase_M20"/>
    <property type="match status" value="1"/>
</dbReference>
<dbReference type="InterPro" id="IPR011650">
    <property type="entry name" value="Peptidase_M20_dimer"/>
</dbReference>